<dbReference type="PRINTS" id="PR00260">
    <property type="entry name" value="CHEMTRNSDUCR"/>
</dbReference>
<dbReference type="GO" id="GO:0004888">
    <property type="term" value="F:transmembrane signaling receptor activity"/>
    <property type="evidence" value="ECO:0007669"/>
    <property type="project" value="InterPro"/>
</dbReference>
<feature type="transmembrane region" description="Helical" evidence="10">
    <location>
        <begin position="194"/>
        <end position="216"/>
    </location>
</feature>
<evidence type="ECO:0000259" key="11">
    <source>
        <dbReference type="PROSITE" id="PS50111"/>
    </source>
</evidence>
<dbReference type="SMART" id="SM00304">
    <property type="entry name" value="HAMP"/>
    <property type="match status" value="1"/>
</dbReference>
<evidence type="ECO:0000256" key="5">
    <source>
        <dbReference type="ARBA" id="ARBA00023136"/>
    </source>
</evidence>
<dbReference type="InterPro" id="IPR004090">
    <property type="entry name" value="Chemotax_Me-accpt_rcpt"/>
</dbReference>
<evidence type="ECO:0000256" key="2">
    <source>
        <dbReference type="ARBA" id="ARBA00022475"/>
    </source>
</evidence>
<dbReference type="GO" id="GO:0006935">
    <property type="term" value="P:chemotaxis"/>
    <property type="evidence" value="ECO:0007669"/>
    <property type="project" value="InterPro"/>
</dbReference>
<dbReference type="Pfam" id="PF00672">
    <property type="entry name" value="HAMP"/>
    <property type="match status" value="1"/>
</dbReference>
<dbReference type="EMBL" id="JACJFM010000010">
    <property type="protein sequence ID" value="MBB1486938.1"/>
    <property type="molecule type" value="Genomic_DNA"/>
</dbReference>
<keyword evidence="3 10" id="KW-0812">Transmembrane</keyword>
<dbReference type="Gene3D" id="1.10.287.950">
    <property type="entry name" value="Methyl-accepting chemotaxis protein"/>
    <property type="match status" value="1"/>
</dbReference>
<keyword evidence="6 8" id="KW-0807">Transducer</keyword>
<dbReference type="RefSeq" id="WP_182808721.1">
    <property type="nucleotide sequence ID" value="NZ_JACJFM010000010.1"/>
</dbReference>
<keyword evidence="2" id="KW-1003">Cell membrane</keyword>
<keyword evidence="5 10" id="KW-0472">Membrane</keyword>
<evidence type="ECO:0000256" key="7">
    <source>
        <dbReference type="ARBA" id="ARBA00029447"/>
    </source>
</evidence>
<dbReference type="CDD" id="cd11386">
    <property type="entry name" value="MCP_signal"/>
    <property type="match status" value="1"/>
</dbReference>
<organism evidence="13 14">
    <name type="scientific">Oceanospirillum sediminis</name>
    <dbReference type="NCBI Taxonomy" id="2760088"/>
    <lineage>
        <taxon>Bacteria</taxon>
        <taxon>Pseudomonadati</taxon>
        <taxon>Pseudomonadota</taxon>
        <taxon>Gammaproteobacteria</taxon>
        <taxon>Oceanospirillales</taxon>
        <taxon>Oceanospirillaceae</taxon>
        <taxon>Oceanospirillum</taxon>
    </lineage>
</organism>
<dbReference type="FunFam" id="1.10.287.950:FF:000001">
    <property type="entry name" value="Methyl-accepting chemotaxis sensory transducer"/>
    <property type="match status" value="1"/>
</dbReference>
<gene>
    <name evidence="13" type="ORF">H4O21_09975</name>
</gene>
<accession>A0A839IPQ3</accession>
<dbReference type="Pfam" id="PF00015">
    <property type="entry name" value="MCPsignal"/>
    <property type="match status" value="1"/>
</dbReference>
<evidence type="ECO:0000256" key="4">
    <source>
        <dbReference type="ARBA" id="ARBA00022989"/>
    </source>
</evidence>
<evidence type="ECO:0000313" key="13">
    <source>
        <dbReference type="EMBL" id="MBB1486938.1"/>
    </source>
</evidence>
<proteinExistence type="inferred from homology"/>
<evidence type="ECO:0000256" key="9">
    <source>
        <dbReference type="SAM" id="Coils"/>
    </source>
</evidence>
<evidence type="ECO:0000259" key="12">
    <source>
        <dbReference type="PROSITE" id="PS50885"/>
    </source>
</evidence>
<dbReference type="Gene3D" id="3.30.450.20">
    <property type="entry name" value="PAS domain"/>
    <property type="match status" value="1"/>
</dbReference>
<feature type="domain" description="HAMP" evidence="12">
    <location>
        <begin position="213"/>
        <end position="265"/>
    </location>
</feature>
<comment type="caution">
    <text evidence="13">The sequence shown here is derived from an EMBL/GenBank/DDBJ whole genome shotgun (WGS) entry which is preliminary data.</text>
</comment>
<protein>
    <submittedName>
        <fullName evidence="13">Methyl-accepting chemotaxis protein</fullName>
    </submittedName>
</protein>
<evidence type="ECO:0000256" key="3">
    <source>
        <dbReference type="ARBA" id="ARBA00022692"/>
    </source>
</evidence>
<dbReference type="Pfam" id="PF17200">
    <property type="entry name" value="sCache_2"/>
    <property type="match status" value="1"/>
</dbReference>
<dbReference type="PANTHER" id="PTHR32089">
    <property type="entry name" value="METHYL-ACCEPTING CHEMOTAXIS PROTEIN MCPB"/>
    <property type="match status" value="1"/>
</dbReference>
<keyword evidence="9" id="KW-0175">Coiled coil</keyword>
<dbReference type="PROSITE" id="PS50111">
    <property type="entry name" value="CHEMOTAXIS_TRANSDUC_2"/>
    <property type="match status" value="1"/>
</dbReference>
<evidence type="ECO:0000256" key="10">
    <source>
        <dbReference type="SAM" id="Phobius"/>
    </source>
</evidence>
<feature type="domain" description="Methyl-accepting transducer" evidence="11">
    <location>
        <begin position="270"/>
        <end position="506"/>
    </location>
</feature>
<keyword evidence="4 10" id="KW-1133">Transmembrane helix</keyword>
<dbReference type="SMART" id="SM00283">
    <property type="entry name" value="MA"/>
    <property type="match status" value="1"/>
</dbReference>
<evidence type="ECO:0000313" key="14">
    <source>
        <dbReference type="Proteomes" id="UP000565262"/>
    </source>
</evidence>
<evidence type="ECO:0000256" key="1">
    <source>
        <dbReference type="ARBA" id="ARBA00004651"/>
    </source>
</evidence>
<sequence length="542" mass="59507">MNLQDFTVKARLYFLIALAVIAMAILEIFSLQSHKNALYEDSREKVKVLVEAAQTMVQGIAQQVRDGELTEAEGKQQAIRSLQAMRYSDGEYFFVLDYNTVTIAHGANPALAGKDLSDKTTEDGVPVFRQMAQMGKQGKSGGFFTYKWPKAGYKDPKEKISYVQVFSEWGWVIGSGDYVFEIEETFWEGVTTTLVKLAVVLIIMVLVALTIARSILTPLEKVARVMDQASNGDLRVRVDMKGKDELSQMSHSVDHTLQVFQDLVFLLTSSANQLQGAAEELAATAEQTSNGIRRQSEETDLLSAAMNEMSATVQEVARNASASAEATQAADAEADEGNHEVEDTVHKIAQLSDEVEEASRVIQTLEKDTDEIGSVLEVIQGISEQTNLLALNAAIEAARAGESGRGFAVVADEVRQLAQRTQDSTMEIRSMNERLQTGARNAVEVMERSRKRAEESVQAATNAGRELSMIVQQMDQIRDMTDQVATATEEQSAVAEEMNRNLINIVNVSEETAAGSDQVAASSEELAQLAIQLQQNIARFKC</sequence>
<dbReference type="GO" id="GO:0005886">
    <property type="term" value="C:plasma membrane"/>
    <property type="evidence" value="ECO:0007669"/>
    <property type="project" value="UniProtKB-SubCell"/>
</dbReference>
<dbReference type="AlphaFoldDB" id="A0A839IPQ3"/>
<dbReference type="InterPro" id="IPR004089">
    <property type="entry name" value="MCPsignal_dom"/>
</dbReference>
<dbReference type="InterPro" id="IPR003660">
    <property type="entry name" value="HAMP_dom"/>
</dbReference>
<evidence type="ECO:0000256" key="6">
    <source>
        <dbReference type="ARBA" id="ARBA00023224"/>
    </source>
</evidence>
<feature type="coiled-coil region" evidence="9">
    <location>
        <begin position="443"/>
        <end position="490"/>
    </location>
</feature>
<reference evidence="13 14" key="1">
    <citation type="submission" date="2020-08" db="EMBL/GenBank/DDBJ databases">
        <title>Oceanospirillum sp. nov. isolated from marine sediment.</title>
        <authorList>
            <person name="Ji X."/>
        </authorList>
    </citation>
    <scope>NUCLEOTIDE SEQUENCE [LARGE SCALE GENOMIC DNA]</scope>
    <source>
        <strain evidence="13 14">D5</strain>
    </source>
</reference>
<dbReference type="GO" id="GO:0007165">
    <property type="term" value="P:signal transduction"/>
    <property type="evidence" value="ECO:0007669"/>
    <property type="project" value="UniProtKB-KW"/>
</dbReference>
<keyword evidence="14" id="KW-1185">Reference proteome</keyword>
<dbReference type="PROSITE" id="PS50885">
    <property type="entry name" value="HAMP"/>
    <property type="match status" value="1"/>
</dbReference>
<comment type="similarity">
    <text evidence="7">Belongs to the methyl-accepting chemotaxis (MCP) protein family.</text>
</comment>
<dbReference type="SMART" id="SM01049">
    <property type="entry name" value="Cache_2"/>
    <property type="match status" value="1"/>
</dbReference>
<comment type="subcellular location">
    <subcellularLocation>
        <location evidence="1">Cell membrane</location>
        <topology evidence="1">Multi-pass membrane protein</topology>
    </subcellularLocation>
</comment>
<evidence type="ECO:0000256" key="8">
    <source>
        <dbReference type="PROSITE-ProRule" id="PRU00284"/>
    </source>
</evidence>
<feature type="coiled-coil region" evidence="9">
    <location>
        <begin position="341"/>
        <end position="368"/>
    </location>
</feature>
<dbReference type="PANTHER" id="PTHR32089:SF112">
    <property type="entry name" value="LYSOZYME-LIKE PROTEIN-RELATED"/>
    <property type="match status" value="1"/>
</dbReference>
<dbReference type="Proteomes" id="UP000565262">
    <property type="component" value="Unassembled WGS sequence"/>
</dbReference>
<dbReference type="SUPFAM" id="SSF58104">
    <property type="entry name" value="Methyl-accepting chemotaxis protein (MCP) signaling domain"/>
    <property type="match status" value="1"/>
</dbReference>
<dbReference type="InterPro" id="IPR033480">
    <property type="entry name" value="sCache_2"/>
</dbReference>
<feature type="transmembrane region" description="Helical" evidence="10">
    <location>
        <begin position="12"/>
        <end position="31"/>
    </location>
</feature>
<name>A0A839IPQ3_9GAMM</name>
<dbReference type="CDD" id="cd06225">
    <property type="entry name" value="HAMP"/>
    <property type="match status" value="1"/>
</dbReference>